<proteinExistence type="predicted"/>
<evidence type="ECO:0000313" key="2">
    <source>
        <dbReference type="Proteomes" id="UP000789860"/>
    </source>
</evidence>
<feature type="non-terminal residue" evidence="1">
    <location>
        <position position="1"/>
    </location>
</feature>
<keyword evidence="2" id="KW-1185">Reference proteome</keyword>
<name>A0ACA9MK00_9GLOM</name>
<gene>
    <name evidence="1" type="ORF">SCALOS_LOCUS6672</name>
</gene>
<accession>A0ACA9MK00</accession>
<sequence length="100" mass="12195">NSYFRNHGIFLEDFTKNITKLFKEYNLEYQVEERTASLDDYDMIKRKFITMFRVLKSMILEYSGMSNEKYDEMLDKTFVEITEYKTTFQLIRHFGKKLSV</sequence>
<dbReference type="EMBL" id="CAJVPM010013229">
    <property type="protein sequence ID" value="CAG8593621.1"/>
    <property type="molecule type" value="Genomic_DNA"/>
</dbReference>
<comment type="caution">
    <text evidence="1">The sequence shown here is derived from an EMBL/GenBank/DDBJ whole genome shotgun (WGS) entry which is preliminary data.</text>
</comment>
<organism evidence="1 2">
    <name type="scientific">Scutellospora calospora</name>
    <dbReference type="NCBI Taxonomy" id="85575"/>
    <lineage>
        <taxon>Eukaryota</taxon>
        <taxon>Fungi</taxon>
        <taxon>Fungi incertae sedis</taxon>
        <taxon>Mucoromycota</taxon>
        <taxon>Glomeromycotina</taxon>
        <taxon>Glomeromycetes</taxon>
        <taxon>Diversisporales</taxon>
        <taxon>Gigasporaceae</taxon>
        <taxon>Scutellospora</taxon>
    </lineage>
</organism>
<protein>
    <submittedName>
        <fullName evidence="1">7355_t:CDS:1</fullName>
    </submittedName>
</protein>
<reference evidence="1" key="1">
    <citation type="submission" date="2021-06" db="EMBL/GenBank/DDBJ databases">
        <authorList>
            <person name="Kallberg Y."/>
            <person name="Tangrot J."/>
            <person name="Rosling A."/>
        </authorList>
    </citation>
    <scope>NUCLEOTIDE SEQUENCE</scope>
    <source>
        <strain evidence="1">AU212A</strain>
    </source>
</reference>
<dbReference type="Proteomes" id="UP000789860">
    <property type="component" value="Unassembled WGS sequence"/>
</dbReference>
<evidence type="ECO:0000313" key="1">
    <source>
        <dbReference type="EMBL" id="CAG8593621.1"/>
    </source>
</evidence>